<comment type="caution">
    <text evidence="2">The sequence shown here is derived from an EMBL/GenBank/DDBJ whole genome shotgun (WGS) entry which is preliminary data.</text>
</comment>
<keyword evidence="3" id="KW-1185">Reference proteome</keyword>
<evidence type="ECO:0000256" key="1">
    <source>
        <dbReference type="SAM" id="Phobius"/>
    </source>
</evidence>
<protein>
    <submittedName>
        <fullName evidence="2">Uncharacterized protein</fullName>
    </submittedName>
</protein>
<proteinExistence type="predicted"/>
<evidence type="ECO:0000313" key="2">
    <source>
        <dbReference type="EMBL" id="REK70829.1"/>
    </source>
</evidence>
<keyword evidence="1" id="KW-0812">Transmembrane</keyword>
<feature type="transmembrane region" description="Helical" evidence="1">
    <location>
        <begin position="213"/>
        <end position="233"/>
    </location>
</feature>
<keyword evidence="1" id="KW-1133">Transmembrane helix</keyword>
<reference evidence="2 3" key="1">
    <citation type="submission" date="2018-08" db="EMBL/GenBank/DDBJ databases">
        <title>Aeromicrobium sp. M2KJ-4, whole genome shotgun sequence.</title>
        <authorList>
            <person name="Tuo L."/>
        </authorList>
    </citation>
    <scope>NUCLEOTIDE SEQUENCE [LARGE SCALE GENOMIC DNA]</scope>
    <source>
        <strain evidence="2 3">M2KJ-4</strain>
    </source>
</reference>
<dbReference type="AlphaFoldDB" id="A0A371P4F8"/>
<dbReference type="Proteomes" id="UP000265581">
    <property type="component" value="Unassembled WGS sequence"/>
</dbReference>
<sequence>MLAGLVLAFTTVPALVAGALHGSRDISSLKTALGDDLVAYTRAGRSSFGADLAELTGYWRAWHASKIVICALALMALAMLARDLWRRYEHGTAVASVRWAATGVTVLVPLVAVALAANIQSTAAPSVALLQLVPRDAGGALGTALTEVQRQVLASPDSAGWSRPVQHLAHDVRVYHLVMVVVVGAVVVASAATAAHTWRHRRAGTASRERRTMLTTTGVVAAVSAVALTLLLVSEVQGVLDPGAALLDVIGRG</sequence>
<gene>
    <name evidence="2" type="ORF">DX116_17225</name>
</gene>
<organism evidence="2 3">
    <name type="scientific">Aeromicrobium endophyticum</name>
    <dbReference type="NCBI Taxonomy" id="2292704"/>
    <lineage>
        <taxon>Bacteria</taxon>
        <taxon>Bacillati</taxon>
        <taxon>Actinomycetota</taxon>
        <taxon>Actinomycetes</taxon>
        <taxon>Propionibacteriales</taxon>
        <taxon>Nocardioidaceae</taxon>
        <taxon>Aeromicrobium</taxon>
    </lineage>
</organism>
<feature type="transmembrane region" description="Helical" evidence="1">
    <location>
        <begin position="97"/>
        <end position="119"/>
    </location>
</feature>
<dbReference type="EMBL" id="QUBR01000002">
    <property type="protein sequence ID" value="REK70829.1"/>
    <property type="molecule type" value="Genomic_DNA"/>
</dbReference>
<accession>A0A371P4F8</accession>
<evidence type="ECO:0000313" key="3">
    <source>
        <dbReference type="Proteomes" id="UP000265581"/>
    </source>
</evidence>
<name>A0A371P4F8_9ACTN</name>
<feature type="transmembrane region" description="Helical" evidence="1">
    <location>
        <begin position="64"/>
        <end position="85"/>
    </location>
</feature>
<feature type="transmembrane region" description="Helical" evidence="1">
    <location>
        <begin position="174"/>
        <end position="192"/>
    </location>
</feature>
<keyword evidence="1" id="KW-0472">Membrane</keyword>